<keyword evidence="3 5" id="KW-0238">DNA-binding</keyword>
<evidence type="ECO:0000256" key="1">
    <source>
        <dbReference type="ARBA" id="ARBA00004123"/>
    </source>
</evidence>
<feature type="region of interest" description="Disordered" evidence="6">
    <location>
        <begin position="139"/>
        <end position="239"/>
    </location>
</feature>
<dbReference type="InParanoid" id="A0A0L0HUR8"/>
<dbReference type="PANTHER" id="PTHR48112">
    <property type="entry name" value="HIGH MOBILITY GROUP PROTEIN DSP1"/>
    <property type="match status" value="1"/>
</dbReference>
<dbReference type="PROSITE" id="PS50118">
    <property type="entry name" value="HMG_BOX_2"/>
    <property type="match status" value="1"/>
</dbReference>
<feature type="compositionally biased region" description="Low complexity" evidence="6">
    <location>
        <begin position="371"/>
        <end position="381"/>
    </location>
</feature>
<keyword evidence="4 5" id="KW-0539">Nucleus</keyword>
<dbReference type="AlphaFoldDB" id="A0A0L0HUR8"/>
<evidence type="ECO:0000256" key="3">
    <source>
        <dbReference type="ARBA" id="ARBA00023125"/>
    </source>
</evidence>
<protein>
    <recommendedName>
        <fullName evidence="7">HMG box domain-containing protein</fullName>
    </recommendedName>
</protein>
<dbReference type="RefSeq" id="XP_016612643.1">
    <property type="nucleotide sequence ID" value="XM_016748649.1"/>
</dbReference>
<feature type="compositionally biased region" description="Polar residues" evidence="6">
    <location>
        <begin position="308"/>
        <end position="333"/>
    </location>
</feature>
<reference evidence="8 9" key="1">
    <citation type="submission" date="2009-08" db="EMBL/GenBank/DDBJ databases">
        <title>The Genome Sequence of Spizellomyces punctatus strain DAOM BR117.</title>
        <authorList>
            <consortium name="The Broad Institute Genome Sequencing Platform"/>
            <person name="Russ C."/>
            <person name="Cuomo C."/>
            <person name="Shea T."/>
            <person name="Young S.K."/>
            <person name="Zeng Q."/>
            <person name="Koehrsen M."/>
            <person name="Haas B."/>
            <person name="Borodovsky M."/>
            <person name="Guigo R."/>
            <person name="Alvarado L."/>
            <person name="Berlin A."/>
            <person name="Bochicchio J."/>
            <person name="Borenstein D."/>
            <person name="Chapman S."/>
            <person name="Chen Z."/>
            <person name="Engels R."/>
            <person name="Freedman E."/>
            <person name="Gellesch M."/>
            <person name="Goldberg J."/>
            <person name="Griggs A."/>
            <person name="Gujja S."/>
            <person name="Heiman D."/>
            <person name="Hepburn T."/>
            <person name="Howarth C."/>
            <person name="Jen D."/>
            <person name="Larson L."/>
            <person name="Lewis B."/>
            <person name="Mehta T."/>
            <person name="Park D."/>
            <person name="Pearson M."/>
            <person name="Roberts A."/>
            <person name="Saif S."/>
            <person name="Shenoy N."/>
            <person name="Sisk P."/>
            <person name="Stolte C."/>
            <person name="Sykes S."/>
            <person name="Thomson T."/>
            <person name="Walk T."/>
            <person name="White J."/>
            <person name="Yandava C."/>
            <person name="Burger G."/>
            <person name="Gray M.W."/>
            <person name="Holland P.W.H."/>
            <person name="King N."/>
            <person name="Lang F.B.F."/>
            <person name="Roger A.J."/>
            <person name="Ruiz-Trillo I."/>
            <person name="Lander E."/>
            <person name="Nusbaum C."/>
        </authorList>
    </citation>
    <scope>NUCLEOTIDE SEQUENCE [LARGE SCALE GENOMIC DNA]</scope>
    <source>
        <strain evidence="8 9">DAOM BR117</strain>
    </source>
</reference>
<evidence type="ECO:0000256" key="2">
    <source>
        <dbReference type="ARBA" id="ARBA00022801"/>
    </source>
</evidence>
<dbReference type="InterPro" id="IPR036910">
    <property type="entry name" value="HMG_box_dom_sf"/>
</dbReference>
<dbReference type="STRING" id="645134.A0A0L0HUR8"/>
<dbReference type="OrthoDB" id="2128552at2759"/>
<feature type="compositionally biased region" description="Basic and acidic residues" evidence="6">
    <location>
        <begin position="297"/>
        <end position="307"/>
    </location>
</feature>
<organism evidence="8 9">
    <name type="scientific">Spizellomyces punctatus (strain DAOM BR117)</name>
    <dbReference type="NCBI Taxonomy" id="645134"/>
    <lineage>
        <taxon>Eukaryota</taxon>
        <taxon>Fungi</taxon>
        <taxon>Fungi incertae sedis</taxon>
        <taxon>Chytridiomycota</taxon>
        <taxon>Chytridiomycota incertae sedis</taxon>
        <taxon>Chytridiomycetes</taxon>
        <taxon>Spizellomycetales</taxon>
        <taxon>Spizellomycetaceae</taxon>
        <taxon>Spizellomyces</taxon>
    </lineage>
</organism>
<dbReference type="SMART" id="SM00398">
    <property type="entry name" value="HMG"/>
    <property type="match status" value="1"/>
</dbReference>
<evidence type="ECO:0000256" key="5">
    <source>
        <dbReference type="PROSITE-ProRule" id="PRU00267"/>
    </source>
</evidence>
<dbReference type="Gene3D" id="1.10.30.10">
    <property type="entry name" value="High mobility group box domain"/>
    <property type="match status" value="1"/>
</dbReference>
<dbReference type="CDD" id="cd00084">
    <property type="entry name" value="HMG-box_SF"/>
    <property type="match status" value="1"/>
</dbReference>
<dbReference type="InterPro" id="IPR009071">
    <property type="entry name" value="HMG_box_dom"/>
</dbReference>
<evidence type="ECO:0000256" key="4">
    <source>
        <dbReference type="ARBA" id="ARBA00023242"/>
    </source>
</evidence>
<evidence type="ECO:0000256" key="6">
    <source>
        <dbReference type="SAM" id="MobiDB-lite"/>
    </source>
</evidence>
<dbReference type="VEuPathDB" id="FungiDB:SPPG_00322"/>
<feature type="region of interest" description="Disordered" evidence="6">
    <location>
        <begin position="285"/>
        <end position="388"/>
    </location>
</feature>
<keyword evidence="2" id="KW-0378">Hydrolase</keyword>
<dbReference type="Proteomes" id="UP000053201">
    <property type="component" value="Unassembled WGS sequence"/>
</dbReference>
<proteinExistence type="predicted"/>
<keyword evidence="9" id="KW-1185">Reference proteome</keyword>
<dbReference type="EMBL" id="KQ257450">
    <property type="protein sequence ID" value="KND04604.1"/>
    <property type="molecule type" value="Genomic_DNA"/>
</dbReference>
<gene>
    <name evidence="8" type="ORF">SPPG_00322</name>
</gene>
<dbReference type="Pfam" id="PF00505">
    <property type="entry name" value="HMG_box"/>
    <property type="match status" value="1"/>
</dbReference>
<dbReference type="GeneID" id="27684056"/>
<evidence type="ECO:0000259" key="7">
    <source>
        <dbReference type="PROSITE" id="PS50118"/>
    </source>
</evidence>
<dbReference type="InterPro" id="IPR008984">
    <property type="entry name" value="SMAD_FHA_dom_sf"/>
</dbReference>
<feature type="domain" description="HMG box" evidence="7">
    <location>
        <begin position="233"/>
        <end position="288"/>
    </location>
</feature>
<comment type="subcellular location">
    <subcellularLocation>
        <location evidence="1">Nucleus</location>
    </subcellularLocation>
</comment>
<dbReference type="SUPFAM" id="SSF47095">
    <property type="entry name" value="HMG-box"/>
    <property type="match status" value="1"/>
</dbReference>
<evidence type="ECO:0000313" key="9">
    <source>
        <dbReference type="Proteomes" id="UP000053201"/>
    </source>
</evidence>
<name>A0A0L0HUR8_SPIPD</name>
<sequence length="402" mass="44428">MSLLIVNVKCLTNNKTIQLTSGRNILGRNNEALGLQNEPKLSRKQLDVHVDAQTKKVTVERVGLRTNVSQLNGRVIPKNQPVEVANGDCVTLVINAYPCVFSIVEAPFSSDPLTSQADPLTLRIPPPVAKRRPLVEIRESDVDADSDDALDGVGRLWPEDFSDESDDVFGSGVEELSEEEPEEQPQVTKRPKLKPVSEGTSKSNRQSRAKRDPAVTTTTQGGSKRKDGRKRQGGRRVTAYGLFSKEVRAQLKKDYPGQPVTAITKLAKRRWFELPDEEREIFEARARQHNAIVEEGADIKEEDRQSDDNSPNEDSAQMRTYSESRSSAAGSDVQQEEALSILAEEEEQNQTHIPRDIGFDLSLPVPSQRNTTSGTSSGITTPVTASRPLTNALLMCESDEDE</sequence>
<dbReference type="InterPro" id="IPR041388">
    <property type="entry name" value="FHA_2"/>
</dbReference>
<dbReference type="PANTHER" id="PTHR48112:SF22">
    <property type="entry name" value="MITOCHONDRIAL TRANSCRIPTION FACTOR A, ISOFORM B"/>
    <property type="match status" value="1"/>
</dbReference>
<dbReference type="SUPFAM" id="SSF49879">
    <property type="entry name" value="SMAD/FHA domain"/>
    <property type="match status" value="1"/>
</dbReference>
<dbReference type="InterPro" id="IPR050342">
    <property type="entry name" value="HMGB"/>
</dbReference>
<dbReference type="GO" id="GO:0003677">
    <property type="term" value="F:DNA binding"/>
    <property type="evidence" value="ECO:0007669"/>
    <property type="project" value="UniProtKB-UniRule"/>
</dbReference>
<evidence type="ECO:0000313" key="8">
    <source>
        <dbReference type="EMBL" id="KND04604.1"/>
    </source>
</evidence>
<dbReference type="GO" id="GO:0016787">
    <property type="term" value="F:hydrolase activity"/>
    <property type="evidence" value="ECO:0007669"/>
    <property type="project" value="UniProtKB-KW"/>
</dbReference>
<dbReference type="Pfam" id="PF17913">
    <property type="entry name" value="FHA_2"/>
    <property type="match status" value="1"/>
</dbReference>
<dbReference type="GO" id="GO:0005634">
    <property type="term" value="C:nucleus"/>
    <property type="evidence" value="ECO:0007669"/>
    <property type="project" value="UniProtKB-SubCell"/>
</dbReference>
<dbReference type="Gene3D" id="2.60.200.20">
    <property type="match status" value="1"/>
</dbReference>
<accession>A0A0L0HUR8</accession>
<dbReference type="CDD" id="cd22671">
    <property type="entry name" value="FHA_APTX-like"/>
    <property type="match status" value="1"/>
</dbReference>
<feature type="DNA-binding region" description="HMG box" evidence="5">
    <location>
        <begin position="233"/>
        <end position="288"/>
    </location>
</feature>